<feature type="compositionally biased region" description="Low complexity" evidence="1">
    <location>
        <begin position="95"/>
        <end position="134"/>
    </location>
</feature>
<dbReference type="Proteomes" id="UP001300745">
    <property type="component" value="Unassembled WGS sequence"/>
</dbReference>
<dbReference type="InterPro" id="IPR051200">
    <property type="entry name" value="Host-pathogen_enzymatic-act"/>
</dbReference>
<dbReference type="RefSeq" id="WP_266000590.1">
    <property type="nucleotide sequence ID" value="NZ_JAPJDN010000046.1"/>
</dbReference>
<feature type="region of interest" description="Disordered" evidence="1">
    <location>
        <begin position="1"/>
        <end position="22"/>
    </location>
</feature>
<dbReference type="EMBL" id="JAPJDO010000046">
    <property type="protein sequence ID" value="MCX2940730.1"/>
    <property type="molecule type" value="Genomic_DNA"/>
</dbReference>
<accession>A0ABT3SMI0</accession>
<feature type="compositionally biased region" description="Low complexity" evidence="1">
    <location>
        <begin position="56"/>
        <end position="83"/>
    </location>
</feature>
<dbReference type="Pfam" id="PF17963">
    <property type="entry name" value="Big_9"/>
    <property type="match status" value="1"/>
</dbReference>
<sequence length="1171" mass="119616">MWTTETSSDRDSAGLTLAGDGGYGKFVGRVGGLAVALGIGAAIASFPGLANADATGSSAPGAKASGSDASSSGAADKASSSAPDTGASVPATKVSSSGGSTASSSDDADASDNSSAPKMKVSSSGGAITSSSSARNATGSTKASSSRGETSDPSDNNGSGHADATVKTTGAHHAPGKVTTASDSAGAERTSISIQRAVAAAGRAQTNSSASIAASAAASEQVAAADQTVAPAAAATAADTSSAGFHPVQQLISTVLSAFGISPTANGQPAAPLQLGIMATVLTWVREEIQRTFNNNAPVINYDPDTTSLTDDGTVVGNIGASDADGDSLKYSVAEQPANATISIDDNGDFILTPTTDDLVATTVDVTVTVRDTGFHFHGLDSLLNPFSAHETTVTISVEIPALEDRGDVYSITDYDTTDGIITAELNTLAPADEPVTFALGTAPSYGDVTVDWTTGDVQYTPWATSRLAVAMPGGIDDGDDLDTFTVVATVNGQAQEVSVSVPVLPAYGTQLSAISVGPDPVAVVVDDNESALWVLNNDGTNSTITAYDADTYAQLSTSGFAVGADSVAMILDPNSDLIYVVSRGDKQVWVIDPEQTLLGATDVTADPDVAANDGVPSPAVVAMVNVGNNPTGIAISSDGSKVYVTNTDDNTVTVIDTTDPNYATSTITTGSQPHGITISPDDSTIYVANYGDSTITAYNVVNDVWETFNSDPNPDGVAISPDGTYLYVTTQGGSTPALDIFTVGNFNGYSSQLVGAGPSAIAVGSDGTVYLTNSDAQQITAYDPLDLTYTAISVGTNPVNLALDEDNGIVYVANMDSGTLSAVSMTAQPPVKPDDATDTKGFDFENQTSNSVVFLGYYDPTTGSINPTDDYVKVGPVVGTIYQPGETQHWNIYVKGHGDNTHVYPVFQSTDEFPGAPASTWTVDFKYNPSNNTKYVGCSVDNGNGTCNHVDLSKGSSTIKLWDAANTIIYITPDNVDYQSVIVNNLCADGADAKCKFTATNFQGGVYYSDSEFVGTTVVNNTLTPLEYDTSQTYTYSETDSLTLGTKVSGGIKDVVNVEVSATYGYATTEAESYTSLIKVFIQPGYTGYVCAATPVARATGDFTITQGNTTYYATSTTWDSPDQTEVNGASRVPVWNVKEVATGTAPSCSGGSASSSSAGSGGGGTGSAA</sequence>
<dbReference type="Pfam" id="PF10282">
    <property type="entry name" value="Lactonase"/>
    <property type="match status" value="1"/>
</dbReference>
<dbReference type="PANTHER" id="PTHR47197">
    <property type="entry name" value="PROTEIN NIRF"/>
    <property type="match status" value="1"/>
</dbReference>
<protein>
    <submittedName>
        <fullName evidence="3">Beta-propeller fold lactonase family protein</fullName>
    </submittedName>
</protein>
<reference evidence="3 4" key="1">
    <citation type="submission" date="2022-11" db="EMBL/GenBank/DDBJ databases">
        <title>Mycobacterium sp. nov.</title>
        <authorList>
            <person name="Papic B."/>
            <person name="Spicic S."/>
            <person name="Duvnjak S."/>
        </authorList>
    </citation>
    <scope>NUCLEOTIDE SEQUENCE [LARGE SCALE GENOMIC DNA]</scope>
    <source>
        <strain evidence="3 4">CVI_P4</strain>
    </source>
</reference>
<dbReference type="NCBIfam" id="TIGR02276">
    <property type="entry name" value="beta_rpt_yvtn"/>
    <property type="match status" value="1"/>
</dbReference>
<dbReference type="InterPro" id="IPR011964">
    <property type="entry name" value="YVTN_b-propeller_repeat"/>
</dbReference>
<dbReference type="PANTHER" id="PTHR47197:SF3">
    <property type="entry name" value="DIHYDRO-HEME D1 DEHYDROGENASE"/>
    <property type="match status" value="1"/>
</dbReference>
<dbReference type="SUPFAM" id="SSF75011">
    <property type="entry name" value="3-carboxy-cis,cis-mucoante lactonizing enzyme"/>
    <property type="match status" value="1"/>
</dbReference>
<keyword evidence="4" id="KW-1185">Reference proteome</keyword>
<feature type="region of interest" description="Disordered" evidence="1">
    <location>
        <begin position="1146"/>
        <end position="1171"/>
    </location>
</feature>
<dbReference type="Gene3D" id="2.60.40.60">
    <property type="entry name" value="Cadherins"/>
    <property type="match status" value="1"/>
</dbReference>
<dbReference type="InterPro" id="IPR019405">
    <property type="entry name" value="Lactonase_7-beta_prop"/>
</dbReference>
<dbReference type="SUPFAM" id="SSF50969">
    <property type="entry name" value="YVTN repeat-like/Quinoprotein amine dehydrogenase"/>
    <property type="match status" value="1"/>
</dbReference>
<dbReference type="InterPro" id="IPR015943">
    <property type="entry name" value="WD40/YVTN_repeat-like_dom_sf"/>
</dbReference>
<gene>
    <name evidence="3" type="ORF">ORI27_28980</name>
</gene>
<dbReference type="Gene3D" id="2.130.10.10">
    <property type="entry name" value="YVTN repeat-like/Quinoprotein amine dehydrogenase"/>
    <property type="match status" value="2"/>
</dbReference>
<dbReference type="SUPFAM" id="SSF50956">
    <property type="entry name" value="Thermostable phytase (3-phytase)"/>
    <property type="match status" value="1"/>
</dbReference>
<evidence type="ECO:0000259" key="2">
    <source>
        <dbReference type="PROSITE" id="PS50268"/>
    </source>
</evidence>
<dbReference type="InterPro" id="IPR002126">
    <property type="entry name" value="Cadherin-like_dom"/>
</dbReference>
<evidence type="ECO:0000313" key="3">
    <source>
        <dbReference type="EMBL" id="MCX2940730.1"/>
    </source>
</evidence>
<evidence type="ECO:0000313" key="4">
    <source>
        <dbReference type="Proteomes" id="UP001300745"/>
    </source>
</evidence>
<dbReference type="PROSITE" id="PS50268">
    <property type="entry name" value="CADHERIN_2"/>
    <property type="match status" value="1"/>
</dbReference>
<name>A0ABT3SMI0_9MYCO</name>
<evidence type="ECO:0000256" key="1">
    <source>
        <dbReference type="SAM" id="MobiDB-lite"/>
    </source>
</evidence>
<feature type="region of interest" description="Disordered" evidence="1">
    <location>
        <begin position="50"/>
        <end position="188"/>
    </location>
</feature>
<feature type="compositionally biased region" description="Low complexity" evidence="1">
    <location>
        <begin position="1146"/>
        <end position="1160"/>
    </location>
</feature>
<feature type="domain" description="Cadherin" evidence="2">
    <location>
        <begin position="313"/>
        <end position="410"/>
    </location>
</feature>
<proteinExistence type="predicted"/>
<organism evidence="3 4">
    <name type="scientific">Mycobacterium pinniadriaticum</name>
    <dbReference type="NCBI Taxonomy" id="2994102"/>
    <lineage>
        <taxon>Bacteria</taxon>
        <taxon>Bacillati</taxon>
        <taxon>Actinomycetota</taxon>
        <taxon>Actinomycetes</taxon>
        <taxon>Mycobacteriales</taxon>
        <taxon>Mycobacteriaceae</taxon>
        <taxon>Mycobacterium</taxon>
    </lineage>
</organism>
<feature type="compositionally biased region" description="Polar residues" evidence="1">
    <location>
        <begin position="135"/>
        <end position="159"/>
    </location>
</feature>
<dbReference type="InterPro" id="IPR011044">
    <property type="entry name" value="Quino_amine_DH_bsu"/>
</dbReference>
<comment type="caution">
    <text evidence="3">The sequence shown here is derived from an EMBL/GenBank/DDBJ whole genome shotgun (WGS) entry which is preliminary data.</text>
</comment>
<feature type="compositionally biased region" description="Gly residues" evidence="1">
    <location>
        <begin position="1161"/>
        <end position="1171"/>
    </location>
</feature>